<organism evidence="1 2">
    <name type="scientific">Plasmopara halstedii</name>
    <name type="common">Downy mildew of sunflower</name>
    <dbReference type="NCBI Taxonomy" id="4781"/>
    <lineage>
        <taxon>Eukaryota</taxon>
        <taxon>Sar</taxon>
        <taxon>Stramenopiles</taxon>
        <taxon>Oomycota</taxon>
        <taxon>Peronosporomycetes</taxon>
        <taxon>Peronosporales</taxon>
        <taxon>Peronosporaceae</taxon>
        <taxon>Plasmopara</taxon>
    </lineage>
</organism>
<dbReference type="GeneID" id="59052866"/>
<accession>A0A0P1AA01</accession>
<dbReference type="RefSeq" id="XP_036263042.1">
    <property type="nucleotide sequence ID" value="XM_036407331.1"/>
</dbReference>
<dbReference type="EMBL" id="CCYD01000261">
    <property type="protein sequence ID" value="CEG37240.1"/>
    <property type="molecule type" value="Genomic_DNA"/>
</dbReference>
<dbReference type="Proteomes" id="UP000054928">
    <property type="component" value="Unassembled WGS sequence"/>
</dbReference>
<sequence length="65" mass="7664">MNLTSITCDMMIRIALFGSIHHSRQETGLKKYFNISVIEVKFENPTLVSCQFILFLLRQRCEVWL</sequence>
<evidence type="ECO:0000313" key="2">
    <source>
        <dbReference type="Proteomes" id="UP000054928"/>
    </source>
</evidence>
<protein>
    <submittedName>
        <fullName evidence="1">Uncharacterized protein</fullName>
    </submittedName>
</protein>
<dbReference type="AlphaFoldDB" id="A0A0P1AA01"/>
<proteinExistence type="predicted"/>
<name>A0A0P1AA01_PLAHL</name>
<reference evidence="2" key="1">
    <citation type="submission" date="2014-09" db="EMBL/GenBank/DDBJ databases">
        <authorList>
            <person name="Sharma Rahul"/>
            <person name="Thines Marco"/>
        </authorList>
    </citation>
    <scope>NUCLEOTIDE SEQUENCE [LARGE SCALE GENOMIC DNA]</scope>
</reference>
<keyword evidence="2" id="KW-1185">Reference proteome</keyword>
<evidence type="ECO:0000313" key="1">
    <source>
        <dbReference type="EMBL" id="CEG37240.1"/>
    </source>
</evidence>